<dbReference type="InterPro" id="IPR011001">
    <property type="entry name" value="Saposin-like"/>
</dbReference>
<sequence>MLVFLLTFAFSLQHQNIRRPQIAPKNSFPNRRNLNTPDNVDSCEMCTKVVDYVEYLMNNTFIESEIASLVSLLCQTLPFPVSTGCSLIVKHYIPLIMKLIEQDIESIHICNKIGFCSALQVHNYKHARLPRIKKNQGFNKQRYFVADQKTCLMCKDVIRYAEAAILDEKIEEQVIDVVDKVCESFSTPLDNLCKAVIKISVPTIMTWLEEGIEAIDVCVRLLLCEE</sequence>
<organism evidence="4 5">
    <name type="scientific">Tritrichomonas musculus</name>
    <dbReference type="NCBI Taxonomy" id="1915356"/>
    <lineage>
        <taxon>Eukaryota</taxon>
        <taxon>Metamonada</taxon>
        <taxon>Parabasalia</taxon>
        <taxon>Tritrichomonadida</taxon>
        <taxon>Tritrichomonadidae</taxon>
        <taxon>Tritrichomonas</taxon>
    </lineage>
</organism>
<dbReference type="PANTHER" id="PTHR11480:SF3">
    <property type="entry name" value="BCDNA.GH08312"/>
    <property type="match status" value="1"/>
</dbReference>
<dbReference type="PROSITE" id="PS50015">
    <property type="entry name" value="SAP_B"/>
    <property type="match status" value="2"/>
</dbReference>
<dbReference type="InterPro" id="IPR008139">
    <property type="entry name" value="SaposinB_dom"/>
</dbReference>
<dbReference type="InterPro" id="IPR008373">
    <property type="entry name" value="Saposin"/>
</dbReference>
<accession>A0ABR2JVC2</accession>
<dbReference type="SMART" id="SM00741">
    <property type="entry name" value="SapB"/>
    <property type="match status" value="2"/>
</dbReference>
<keyword evidence="2" id="KW-0325">Glycoprotein</keyword>
<name>A0ABR2JVC2_9EUKA</name>
<evidence type="ECO:0000259" key="3">
    <source>
        <dbReference type="PROSITE" id="PS50015"/>
    </source>
</evidence>
<dbReference type="Proteomes" id="UP001470230">
    <property type="component" value="Unassembled WGS sequence"/>
</dbReference>
<feature type="domain" description="Saposin B-type" evidence="3">
    <location>
        <begin position="39"/>
        <end position="120"/>
    </location>
</feature>
<dbReference type="EMBL" id="JAPFFF010000009">
    <property type="protein sequence ID" value="KAK8882832.1"/>
    <property type="molecule type" value="Genomic_DNA"/>
</dbReference>
<gene>
    <name evidence="4" type="ORF">M9Y10_045475</name>
</gene>
<comment type="caution">
    <text evidence="4">The sequence shown here is derived from an EMBL/GenBank/DDBJ whole genome shotgun (WGS) entry which is preliminary data.</text>
</comment>
<dbReference type="Pfam" id="PF05184">
    <property type="entry name" value="SapB_1"/>
    <property type="match status" value="1"/>
</dbReference>
<feature type="domain" description="Saposin B-type" evidence="3">
    <location>
        <begin position="147"/>
        <end position="226"/>
    </location>
</feature>
<dbReference type="Gene3D" id="1.10.225.10">
    <property type="entry name" value="Saposin-like"/>
    <property type="match status" value="2"/>
</dbReference>
<dbReference type="InterPro" id="IPR007856">
    <property type="entry name" value="SapB_1"/>
</dbReference>
<dbReference type="PRINTS" id="PR01797">
    <property type="entry name" value="SAPOSIN"/>
</dbReference>
<keyword evidence="5" id="KW-1185">Reference proteome</keyword>
<proteinExistence type="predicted"/>
<dbReference type="SUPFAM" id="SSF47862">
    <property type="entry name" value="Saposin"/>
    <property type="match status" value="1"/>
</dbReference>
<protein>
    <recommendedName>
        <fullName evidence="3">Saposin B-type domain-containing protein</fullName>
    </recommendedName>
</protein>
<keyword evidence="1" id="KW-1015">Disulfide bond</keyword>
<evidence type="ECO:0000256" key="1">
    <source>
        <dbReference type="ARBA" id="ARBA00023157"/>
    </source>
</evidence>
<evidence type="ECO:0000313" key="5">
    <source>
        <dbReference type="Proteomes" id="UP001470230"/>
    </source>
</evidence>
<reference evidence="4 5" key="1">
    <citation type="submission" date="2024-04" db="EMBL/GenBank/DDBJ databases">
        <title>Tritrichomonas musculus Genome.</title>
        <authorList>
            <person name="Alves-Ferreira E."/>
            <person name="Grigg M."/>
            <person name="Lorenzi H."/>
            <person name="Galac M."/>
        </authorList>
    </citation>
    <scope>NUCLEOTIDE SEQUENCE [LARGE SCALE GENOMIC DNA]</scope>
    <source>
        <strain evidence="4 5">EAF2021</strain>
    </source>
</reference>
<evidence type="ECO:0000256" key="2">
    <source>
        <dbReference type="ARBA" id="ARBA00023180"/>
    </source>
</evidence>
<dbReference type="Pfam" id="PF03489">
    <property type="entry name" value="SapB_2"/>
    <property type="match status" value="1"/>
</dbReference>
<dbReference type="InterPro" id="IPR051428">
    <property type="entry name" value="Sphingo_Act-Surfact_Prot"/>
</dbReference>
<evidence type="ECO:0000313" key="4">
    <source>
        <dbReference type="EMBL" id="KAK8882832.1"/>
    </source>
</evidence>
<dbReference type="PANTHER" id="PTHR11480">
    <property type="entry name" value="SAPOSIN-RELATED"/>
    <property type="match status" value="1"/>
</dbReference>
<dbReference type="InterPro" id="IPR008138">
    <property type="entry name" value="SapB_2"/>
</dbReference>